<feature type="compositionally biased region" description="Low complexity" evidence="1">
    <location>
        <begin position="114"/>
        <end position="128"/>
    </location>
</feature>
<dbReference type="AlphaFoldDB" id="A0A9N9LQZ7"/>
<dbReference type="OrthoDB" id="10397664at2759"/>
<evidence type="ECO:0000313" key="4">
    <source>
        <dbReference type="EMBL" id="CAG8977066.1"/>
    </source>
</evidence>
<evidence type="ECO:0000313" key="5">
    <source>
        <dbReference type="Proteomes" id="UP000701801"/>
    </source>
</evidence>
<sequence length="182" mass="17666">MQFTSLCVLALAGSALATQAPVNKREPQLLDNIANKIGEGTGAINTAIRDGSGLAQTLGNLVGTAAGTRVADATRALNDGAAQATNAAGAIGNIVANPVVSSLASLAATNTRLNPLLPQPTPTGGLRTAPTSPGVASPTGGLPPSNGTAAGSSGSSTTASYSAVPAAGVIFACTFLAMFGYM</sequence>
<evidence type="ECO:0000256" key="3">
    <source>
        <dbReference type="SAM" id="SignalP"/>
    </source>
</evidence>
<organism evidence="4 5">
    <name type="scientific">Hymenoscyphus albidus</name>
    <dbReference type="NCBI Taxonomy" id="595503"/>
    <lineage>
        <taxon>Eukaryota</taxon>
        <taxon>Fungi</taxon>
        <taxon>Dikarya</taxon>
        <taxon>Ascomycota</taxon>
        <taxon>Pezizomycotina</taxon>
        <taxon>Leotiomycetes</taxon>
        <taxon>Helotiales</taxon>
        <taxon>Helotiaceae</taxon>
        <taxon>Hymenoscyphus</taxon>
    </lineage>
</organism>
<accession>A0A9N9LQZ7</accession>
<feature type="compositionally biased region" description="Low complexity" evidence="1">
    <location>
        <begin position="145"/>
        <end position="155"/>
    </location>
</feature>
<evidence type="ECO:0000256" key="1">
    <source>
        <dbReference type="SAM" id="MobiDB-lite"/>
    </source>
</evidence>
<keyword evidence="5" id="KW-1185">Reference proteome</keyword>
<reference evidence="4" key="1">
    <citation type="submission" date="2021-07" db="EMBL/GenBank/DDBJ databases">
        <authorList>
            <person name="Durling M."/>
        </authorList>
    </citation>
    <scope>NUCLEOTIDE SEQUENCE</scope>
</reference>
<feature type="transmembrane region" description="Helical" evidence="2">
    <location>
        <begin position="161"/>
        <end position="181"/>
    </location>
</feature>
<proteinExistence type="predicted"/>
<keyword evidence="2" id="KW-0812">Transmembrane</keyword>
<keyword evidence="3" id="KW-0732">Signal</keyword>
<feature type="signal peptide" evidence="3">
    <location>
        <begin position="1"/>
        <end position="17"/>
    </location>
</feature>
<keyword evidence="2" id="KW-0472">Membrane</keyword>
<keyword evidence="2" id="KW-1133">Transmembrane helix</keyword>
<feature type="region of interest" description="Disordered" evidence="1">
    <location>
        <begin position="114"/>
        <end position="155"/>
    </location>
</feature>
<evidence type="ECO:0000256" key="2">
    <source>
        <dbReference type="SAM" id="Phobius"/>
    </source>
</evidence>
<protein>
    <submittedName>
        <fullName evidence="4">Uncharacterized protein</fullName>
    </submittedName>
</protein>
<feature type="chain" id="PRO_5040254147" evidence="3">
    <location>
        <begin position="18"/>
        <end position="182"/>
    </location>
</feature>
<dbReference type="Proteomes" id="UP000701801">
    <property type="component" value="Unassembled WGS sequence"/>
</dbReference>
<name>A0A9N9LQZ7_9HELO</name>
<gene>
    <name evidence="4" type="ORF">HYALB_00005774</name>
</gene>
<comment type="caution">
    <text evidence="4">The sequence shown here is derived from an EMBL/GenBank/DDBJ whole genome shotgun (WGS) entry which is preliminary data.</text>
</comment>
<dbReference type="EMBL" id="CAJVRM010000203">
    <property type="protein sequence ID" value="CAG8977066.1"/>
    <property type="molecule type" value="Genomic_DNA"/>
</dbReference>